<sequence length="524" mass="59804">TQYNPSFFIPNFIRDLSQALTMTETNMAKLPEQAKLRAQAMKQAFTGGDWLELFKASGADMSGIFGEYYNPHTATLDFDRMFEKPKLASVIKGDNAKEIARDLIRLGPIDRLNRAFEMANRMAEFAVSYTQAKRVGKPEAEAMAIAGQAGADVTLDFQRGGTWSKQVNEIVVFFNAAMLGADKLARFIKKNPLKAAARIFSLIVMPSIIQLLLNLDEDDYWAKPKGMRDRYWYFPTGHDDLDRPTYLKLPKPYGLGIFGIATERSFAFLFGIDPETGKRGDPGAMSGIASAFINELRPTFNIAGLQPLIEVLVGDRGWSFYRDREIVSMADQDLPLGEQGSTRSSELARFLGSMFNFPPAKIDYLIQGWTGGLGRDAVQVGVAPIIRILAPRAKQGEPMEYHDWLIVRRFLAGHTRSGHEAISRFYEQLVKLRRVNSGLNARKDKPADYRDYRLKHRDQLILYKEYARVSSKMSKEFSEVRRMYRQRERYNAKEIEQRVDKLYGIIIHHAQQAHRFRQRRKAKD</sequence>
<name>A0A0F9KPV2_9ZZZZ</name>
<dbReference type="InterPro" id="IPR040561">
    <property type="entry name" value="LPD38"/>
</dbReference>
<gene>
    <name evidence="2" type="ORF">LCGC14_1376580</name>
</gene>
<feature type="domain" description="Large polyvalent protein associated" evidence="1">
    <location>
        <begin position="217"/>
        <end position="380"/>
    </location>
</feature>
<evidence type="ECO:0000259" key="1">
    <source>
        <dbReference type="Pfam" id="PF18857"/>
    </source>
</evidence>
<feature type="non-terminal residue" evidence="2">
    <location>
        <position position="1"/>
    </location>
</feature>
<protein>
    <recommendedName>
        <fullName evidence="1">Large polyvalent protein associated domain-containing protein</fullName>
    </recommendedName>
</protein>
<organism evidence="2">
    <name type="scientific">marine sediment metagenome</name>
    <dbReference type="NCBI Taxonomy" id="412755"/>
    <lineage>
        <taxon>unclassified sequences</taxon>
        <taxon>metagenomes</taxon>
        <taxon>ecological metagenomes</taxon>
    </lineage>
</organism>
<dbReference type="Pfam" id="PF18857">
    <property type="entry name" value="LPD38"/>
    <property type="match status" value="1"/>
</dbReference>
<reference evidence="2" key="1">
    <citation type="journal article" date="2015" name="Nature">
        <title>Complex archaea that bridge the gap between prokaryotes and eukaryotes.</title>
        <authorList>
            <person name="Spang A."/>
            <person name="Saw J.H."/>
            <person name="Jorgensen S.L."/>
            <person name="Zaremba-Niedzwiedzka K."/>
            <person name="Martijn J."/>
            <person name="Lind A.E."/>
            <person name="van Eijk R."/>
            <person name="Schleper C."/>
            <person name="Guy L."/>
            <person name="Ettema T.J."/>
        </authorList>
    </citation>
    <scope>NUCLEOTIDE SEQUENCE</scope>
</reference>
<proteinExistence type="predicted"/>
<dbReference type="EMBL" id="LAZR01008748">
    <property type="protein sequence ID" value="KKM76786.1"/>
    <property type="molecule type" value="Genomic_DNA"/>
</dbReference>
<dbReference type="AlphaFoldDB" id="A0A0F9KPV2"/>
<evidence type="ECO:0000313" key="2">
    <source>
        <dbReference type="EMBL" id="KKM76786.1"/>
    </source>
</evidence>
<accession>A0A0F9KPV2</accession>
<comment type="caution">
    <text evidence="2">The sequence shown here is derived from an EMBL/GenBank/DDBJ whole genome shotgun (WGS) entry which is preliminary data.</text>
</comment>